<keyword evidence="16 20" id="KW-0326">Glycosidase</keyword>
<dbReference type="FunFam" id="3.20.20.80:FF:000150">
    <property type="entry name" value="Class III chitinase ChiA1"/>
    <property type="match status" value="1"/>
</dbReference>
<feature type="compositionally biased region" description="Low complexity" evidence="21">
    <location>
        <begin position="338"/>
        <end position="462"/>
    </location>
</feature>
<dbReference type="GO" id="GO:0000272">
    <property type="term" value="P:polysaccharide catabolic process"/>
    <property type="evidence" value="ECO:0007669"/>
    <property type="project" value="UniProtKB-KW"/>
</dbReference>
<feature type="compositionally biased region" description="Low complexity" evidence="21">
    <location>
        <begin position="508"/>
        <end position="574"/>
    </location>
</feature>
<evidence type="ECO:0000256" key="17">
    <source>
        <dbReference type="ARBA" id="ARBA00023326"/>
    </source>
</evidence>
<keyword evidence="7" id="KW-0336">GPI-anchor</keyword>
<evidence type="ECO:0000313" key="25">
    <source>
        <dbReference type="Proteomes" id="UP001147747"/>
    </source>
</evidence>
<comment type="similarity">
    <text evidence="19">Belongs to the glycosyl hydrolase 18 family. Chitinase class III subfamily.</text>
</comment>
<keyword evidence="14" id="KW-0119">Carbohydrate metabolism</keyword>
<evidence type="ECO:0000256" key="20">
    <source>
        <dbReference type="RuleBase" id="RU000489"/>
    </source>
</evidence>
<dbReference type="GO" id="GO:0006032">
    <property type="term" value="P:chitin catabolic process"/>
    <property type="evidence" value="ECO:0007669"/>
    <property type="project" value="UniProtKB-KW"/>
</dbReference>
<keyword evidence="9 22" id="KW-0732">Signal</keyword>
<evidence type="ECO:0000256" key="15">
    <source>
        <dbReference type="ARBA" id="ARBA00023288"/>
    </source>
</evidence>
<name>A0A9W9SKL4_9EURO</name>
<feature type="domain" description="GH18" evidence="23">
    <location>
        <begin position="29"/>
        <end position="330"/>
    </location>
</feature>
<sequence>MGFLKTFAATAVLAALIPNSAALNVDSKSNVAVYYGQGAYQPRLSHFCQETSLDIINLGFINVFPKAVGDWPGSNFGNQCDGTVYEGTELLSGCHQIWEDIPICKELGKTVMLSLGGETAYEDIPTDEVAEWFADFLWYSFGPPGQNDTFPRPFQDNQVDGFDFDIEHYGGHGYATMIQRLRSHFADFPDETFYISGAPQCQLPDAQLSDAISNSHFDFIWVQWYNTAACSATNFLEGNGLFNFAAWAKVIQDSANPAAKLFVGLPASEEAAVDGFYLSPAEVYPLVDIYMNLYPDMFGGIMLWEATASDNNTINGYNYAQHMKHILHECDPSPPPTSTSTIFVTPTSKPVSSTPSSSAVQTSSQTPSSAPVSSSQPTSSSTYVASSTASPSSPPASSVTPTIVSSSAAHSSTSIPSSNPVTGSSSSPAASHSVSSSTTSESSIQTPASSHSHPASSNTSGSEKPSTKPTATPSETPCSTRRQLLGLHRALSPGLQYPAPPSSTGTHLSPSGDSSASASLSTTSGPAISSTEVTGVSPGSTVTTGGSSATGVESSTGPQSTGNGSQTSTSPQSTDKGGESTTGPQSTGNGGESQTGSSVTVSPSVTAAASTTTPPTVTTIIVTSYTDICPTGFTTITTTITTTICPEATAGVTNPPSGPASTTPSIPEGWTTTVKVCDNCAPTPTTVTLTVPNPIQTTEVAVQTSPVLVTTETWTTTVTFCKHCGVTGSSVTLTVPYTTVISTAVTVVTPGASPEQGEVTVPGGLPQTTAGNSQGAVPSHGPSSSWSYIKGGVHSPSQTPTFKVHASTTQTVQNPAPTGSGEGVSPVFNAAGSQSGLMSLFGVSLAAVLSICLLI</sequence>
<dbReference type="GO" id="GO:0005886">
    <property type="term" value="C:plasma membrane"/>
    <property type="evidence" value="ECO:0007669"/>
    <property type="project" value="UniProtKB-SubCell"/>
</dbReference>
<comment type="function">
    <text evidence="18">GPI-anchored chitinase involved in the degradation of chitin, a component of the cell walls of fungi and exoskeletal elements of some animals (including worms and arthropods). Required to reshape the cell wall at the sites where cell wall remodeling and/or cell wall maturation actively take place such as sites of conidia formation.</text>
</comment>
<dbReference type="OrthoDB" id="6020543at2759"/>
<evidence type="ECO:0000256" key="2">
    <source>
        <dbReference type="ARBA" id="ARBA00004191"/>
    </source>
</evidence>
<feature type="signal peptide" evidence="22">
    <location>
        <begin position="1"/>
        <end position="22"/>
    </location>
</feature>
<keyword evidence="17" id="KW-0624">Polysaccharide degradation</keyword>
<dbReference type="GO" id="GO:0008843">
    <property type="term" value="F:endochitinase activity"/>
    <property type="evidence" value="ECO:0007669"/>
    <property type="project" value="UniProtKB-EC"/>
</dbReference>
<evidence type="ECO:0000256" key="14">
    <source>
        <dbReference type="ARBA" id="ARBA00023277"/>
    </source>
</evidence>
<dbReference type="InterPro" id="IPR001223">
    <property type="entry name" value="Glyco_hydro18_cat"/>
</dbReference>
<evidence type="ECO:0000256" key="7">
    <source>
        <dbReference type="ARBA" id="ARBA00022622"/>
    </source>
</evidence>
<evidence type="ECO:0000256" key="3">
    <source>
        <dbReference type="ARBA" id="ARBA00004609"/>
    </source>
</evidence>
<comment type="subcellular location">
    <subcellularLocation>
        <location evidence="3">Cell membrane</location>
        <topology evidence="3">Lipid-anchor</topology>
        <topology evidence="3">GPI-anchor</topology>
    </subcellularLocation>
    <subcellularLocation>
        <location evidence="2">Secreted</location>
        <location evidence="2">Cell wall</location>
    </subcellularLocation>
</comment>
<evidence type="ECO:0000313" key="24">
    <source>
        <dbReference type="EMBL" id="KAJ5378994.1"/>
    </source>
</evidence>
<keyword evidence="13" id="KW-0325">Glycoprotein</keyword>
<gene>
    <name evidence="24" type="ORF">N7509_012113</name>
</gene>
<proteinExistence type="inferred from homology"/>
<evidence type="ECO:0000256" key="10">
    <source>
        <dbReference type="ARBA" id="ARBA00022801"/>
    </source>
</evidence>
<evidence type="ECO:0000256" key="19">
    <source>
        <dbReference type="ARBA" id="ARBA00025727"/>
    </source>
</evidence>
<evidence type="ECO:0000256" key="18">
    <source>
        <dbReference type="ARBA" id="ARBA00024658"/>
    </source>
</evidence>
<evidence type="ECO:0000256" key="21">
    <source>
        <dbReference type="SAM" id="MobiDB-lite"/>
    </source>
</evidence>
<evidence type="ECO:0000256" key="4">
    <source>
        <dbReference type="ARBA" id="ARBA00012729"/>
    </source>
</evidence>
<organism evidence="24 25">
    <name type="scientific">Penicillium cosmopolitanum</name>
    <dbReference type="NCBI Taxonomy" id="1131564"/>
    <lineage>
        <taxon>Eukaryota</taxon>
        <taxon>Fungi</taxon>
        <taxon>Dikarya</taxon>
        <taxon>Ascomycota</taxon>
        <taxon>Pezizomycotina</taxon>
        <taxon>Eurotiomycetes</taxon>
        <taxon>Eurotiomycetidae</taxon>
        <taxon>Eurotiales</taxon>
        <taxon>Aspergillaceae</taxon>
        <taxon>Penicillium</taxon>
    </lineage>
</organism>
<dbReference type="InterPro" id="IPR050542">
    <property type="entry name" value="Glycosyl_Hydrlase18_Chitinase"/>
</dbReference>
<keyword evidence="15" id="KW-0449">Lipoprotein</keyword>
<dbReference type="Proteomes" id="UP001147747">
    <property type="component" value="Unassembled WGS sequence"/>
</dbReference>
<feature type="chain" id="PRO_5040908884" description="chitinase" evidence="22">
    <location>
        <begin position="23"/>
        <end position="855"/>
    </location>
</feature>
<evidence type="ECO:0000256" key="9">
    <source>
        <dbReference type="ARBA" id="ARBA00022729"/>
    </source>
</evidence>
<evidence type="ECO:0000256" key="5">
    <source>
        <dbReference type="ARBA" id="ARBA00022475"/>
    </source>
</evidence>
<evidence type="ECO:0000256" key="12">
    <source>
        <dbReference type="ARBA" id="ARBA00023136"/>
    </source>
</evidence>
<dbReference type="GO" id="GO:0008061">
    <property type="term" value="F:chitin binding"/>
    <property type="evidence" value="ECO:0007669"/>
    <property type="project" value="UniProtKB-KW"/>
</dbReference>
<dbReference type="PANTHER" id="PTHR45708">
    <property type="entry name" value="ENDOCHITINASE"/>
    <property type="match status" value="1"/>
</dbReference>
<reference evidence="24" key="1">
    <citation type="submission" date="2022-12" db="EMBL/GenBank/DDBJ databases">
        <authorList>
            <person name="Petersen C."/>
        </authorList>
    </citation>
    <scope>NUCLEOTIDE SEQUENCE</scope>
    <source>
        <strain evidence="24">IBT 29677</strain>
    </source>
</reference>
<feature type="region of interest" description="Disordered" evidence="21">
    <location>
        <begin position="492"/>
        <end position="612"/>
    </location>
</feature>
<dbReference type="Gene3D" id="3.20.20.80">
    <property type="entry name" value="Glycosidases"/>
    <property type="match status" value="1"/>
</dbReference>
<evidence type="ECO:0000256" key="8">
    <source>
        <dbReference type="ARBA" id="ARBA00022669"/>
    </source>
</evidence>
<dbReference type="GO" id="GO:0098552">
    <property type="term" value="C:side of membrane"/>
    <property type="evidence" value="ECO:0007669"/>
    <property type="project" value="UniProtKB-KW"/>
</dbReference>
<dbReference type="PANTHER" id="PTHR45708:SF47">
    <property type="entry name" value="ENDOCHITINASE A"/>
    <property type="match status" value="1"/>
</dbReference>
<keyword evidence="11" id="KW-0146">Chitin degradation</keyword>
<evidence type="ECO:0000256" key="16">
    <source>
        <dbReference type="ARBA" id="ARBA00023295"/>
    </source>
</evidence>
<keyword evidence="5" id="KW-1003">Cell membrane</keyword>
<accession>A0A9W9SKL4</accession>
<keyword evidence="12" id="KW-0472">Membrane</keyword>
<keyword evidence="6" id="KW-0964">Secreted</keyword>
<keyword evidence="6" id="KW-0134">Cell wall</keyword>
<keyword evidence="8" id="KW-0147">Chitin-binding</keyword>
<dbReference type="SUPFAM" id="SSF51445">
    <property type="entry name" value="(Trans)glycosidases"/>
    <property type="match status" value="1"/>
</dbReference>
<comment type="caution">
    <text evidence="24">The sequence shown here is derived from an EMBL/GenBank/DDBJ whole genome shotgun (WGS) entry which is preliminary data.</text>
</comment>
<feature type="compositionally biased region" description="Low complexity" evidence="21">
    <location>
        <begin position="597"/>
        <end position="612"/>
    </location>
</feature>
<keyword evidence="10 20" id="KW-0378">Hydrolase</keyword>
<protein>
    <recommendedName>
        <fullName evidence="4">chitinase</fullName>
        <ecNumber evidence="4">3.2.1.14</ecNumber>
    </recommendedName>
</protein>
<dbReference type="PROSITE" id="PS01095">
    <property type="entry name" value="GH18_1"/>
    <property type="match status" value="1"/>
</dbReference>
<feature type="compositionally biased region" description="Polar residues" evidence="21">
    <location>
        <begin position="463"/>
        <end position="478"/>
    </location>
</feature>
<evidence type="ECO:0000256" key="11">
    <source>
        <dbReference type="ARBA" id="ARBA00023024"/>
    </source>
</evidence>
<evidence type="ECO:0000256" key="22">
    <source>
        <dbReference type="SAM" id="SignalP"/>
    </source>
</evidence>
<dbReference type="AlphaFoldDB" id="A0A9W9SKL4"/>
<evidence type="ECO:0000256" key="6">
    <source>
        <dbReference type="ARBA" id="ARBA00022512"/>
    </source>
</evidence>
<feature type="region of interest" description="Disordered" evidence="21">
    <location>
        <begin position="330"/>
        <end position="478"/>
    </location>
</feature>
<dbReference type="GeneID" id="81375730"/>
<dbReference type="InterPro" id="IPR017853">
    <property type="entry name" value="GH"/>
</dbReference>
<evidence type="ECO:0000256" key="1">
    <source>
        <dbReference type="ARBA" id="ARBA00000822"/>
    </source>
</evidence>
<dbReference type="RefSeq" id="XP_056482780.1">
    <property type="nucleotide sequence ID" value="XM_056636750.1"/>
</dbReference>
<reference evidence="24" key="2">
    <citation type="journal article" date="2023" name="IMA Fungus">
        <title>Comparative genomic study of the Penicillium genus elucidates a diverse pangenome and 15 lateral gene transfer events.</title>
        <authorList>
            <person name="Petersen C."/>
            <person name="Sorensen T."/>
            <person name="Nielsen M.R."/>
            <person name="Sondergaard T.E."/>
            <person name="Sorensen J.L."/>
            <person name="Fitzpatrick D.A."/>
            <person name="Frisvad J.C."/>
            <person name="Nielsen K.L."/>
        </authorList>
    </citation>
    <scope>NUCLEOTIDE SEQUENCE</scope>
    <source>
        <strain evidence="24">IBT 29677</strain>
    </source>
</reference>
<keyword evidence="25" id="KW-1185">Reference proteome</keyword>
<dbReference type="InterPro" id="IPR001579">
    <property type="entry name" value="Glyco_hydro_18_chit_AS"/>
</dbReference>
<dbReference type="EMBL" id="JAPZBU010000011">
    <property type="protein sequence ID" value="KAJ5378994.1"/>
    <property type="molecule type" value="Genomic_DNA"/>
</dbReference>
<comment type="catalytic activity">
    <reaction evidence="1">
        <text>Random endo-hydrolysis of N-acetyl-beta-D-glucosaminide (1-&gt;4)-beta-linkages in chitin and chitodextrins.</text>
        <dbReference type="EC" id="3.2.1.14"/>
    </reaction>
</comment>
<dbReference type="PROSITE" id="PS51910">
    <property type="entry name" value="GH18_2"/>
    <property type="match status" value="1"/>
</dbReference>
<dbReference type="CDD" id="cd02877">
    <property type="entry name" value="GH18_hevamine_XipI_class_III"/>
    <property type="match status" value="1"/>
</dbReference>
<evidence type="ECO:0000256" key="13">
    <source>
        <dbReference type="ARBA" id="ARBA00023180"/>
    </source>
</evidence>
<evidence type="ECO:0000259" key="23">
    <source>
        <dbReference type="PROSITE" id="PS51910"/>
    </source>
</evidence>
<dbReference type="Pfam" id="PF00704">
    <property type="entry name" value="Glyco_hydro_18"/>
    <property type="match status" value="1"/>
</dbReference>
<dbReference type="EC" id="3.2.1.14" evidence="4"/>
<dbReference type="InterPro" id="IPR045321">
    <property type="entry name" value="Cts1-like"/>
</dbReference>
<dbReference type="GO" id="GO:0005576">
    <property type="term" value="C:extracellular region"/>
    <property type="evidence" value="ECO:0007669"/>
    <property type="project" value="TreeGrafter"/>
</dbReference>